<accession>A0ABY8AHV1</accession>
<reference evidence="2 3" key="1">
    <citation type="submission" date="2022-03" db="EMBL/GenBank/DDBJ databases">
        <title>Streptomyces yunnanensis P86,complete genome.</title>
        <authorList>
            <person name="Chen S."/>
            <person name="Zhang Q."/>
        </authorList>
    </citation>
    <scope>NUCLEOTIDE SEQUENCE [LARGE SCALE GENOMIC DNA]</scope>
    <source>
        <strain evidence="2 3">P86</strain>
    </source>
</reference>
<evidence type="ECO:0000313" key="3">
    <source>
        <dbReference type="Proteomes" id="UP001218629"/>
    </source>
</evidence>
<organism evidence="2 3">
    <name type="scientific">Streptomyces yunnanensis</name>
    <dbReference type="NCBI Taxonomy" id="156453"/>
    <lineage>
        <taxon>Bacteria</taxon>
        <taxon>Bacillati</taxon>
        <taxon>Actinomycetota</taxon>
        <taxon>Actinomycetes</taxon>
        <taxon>Kitasatosporales</taxon>
        <taxon>Streptomycetaceae</taxon>
        <taxon>Streptomyces</taxon>
    </lineage>
</organism>
<feature type="compositionally biased region" description="Basic and acidic residues" evidence="1">
    <location>
        <begin position="38"/>
        <end position="52"/>
    </location>
</feature>
<name>A0ABY8AHV1_9ACTN</name>
<dbReference type="RefSeq" id="WP_275310714.1">
    <property type="nucleotide sequence ID" value="NZ_CP095749.1"/>
</dbReference>
<gene>
    <name evidence="2" type="ORF">MOV08_38355</name>
</gene>
<protein>
    <submittedName>
        <fullName evidence="2">Uncharacterized protein</fullName>
    </submittedName>
</protein>
<keyword evidence="3" id="KW-1185">Reference proteome</keyword>
<proteinExistence type="predicted"/>
<evidence type="ECO:0000256" key="1">
    <source>
        <dbReference type="SAM" id="MobiDB-lite"/>
    </source>
</evidence>
<dbReference type="Proteomes" id="UP001218629">
    <property type="component" value="Chromosome"/>
</dbReference>
<feature type="region of interest" description="Disordered" evidence="1">
    <location>
        <begin position="37"/>
        <end position="83"/>
    </location>
</feature>
<dbReference type="EMBL" id="CP095749">
    <property type="protein sequence ID" value="WEB44572.1"/>
    <property type="molecule type" value="Genomic_DNA"/>
</dbReference>
<sequence>MFGADSVAGARLAATGRFLEQLGNDLIRSATRYWHATAGERQEDAQPDRAPSEEYPNSRSRWSQRAVPPPPVPPGHDTAPARP</sequence>
<evidence type="ECO:0000313" key="2">
    <source>
        <dbReference type="EMBL" id="WEB44572.1"/>
    </source>
</evidence>